<protein>
    <submittedName>
        <fullName evidence="2">Uncharacterized protein</fullName>
    </submittedName>
</protein>
<reference evidence="2" key="1">
    <citation type="journal article" date="2023" name="G3 (Bethesda)">
        <title>Whole genome assemblies of Zophobas morio and Tenebrio molitor.</title>
        <authorList>
            <person name="Kaur S."/>
            <person name="Stinson S.A."/>
            <person name="diCenzo G.C."/>
        </authorList>
    </citation>
    <scope>NUCLEOTIDE SEQUENCE</scope>
    <source>
        <strain evidence="2">QUZm001</strain>
    </source>
</reference>
<comment type="caution">
    <text evidence="2">The sequence shown here is derived from an EMBL/GenBank/DDBJ whole genome shotgun (WGS) entry which is preliminary data.</text>
</comment>
<evidence type="ECO:0000313" key="2">
    <source>
        <dbReference type="EMBL" id="KAJ3617300.1"/>
    </source>
</evidence>
<feature type="region of interest" description="Disordered" evidence="1">
    <location>
        <begin position="155"/>
        <end position="211"/>
    </location>
</feature>
<keyword evidence="3" id="KW-1185">Reference proteome</keyword>
<gene>
    <name evidence="2" type="ORF">Zmor_008842</name>
</gene>
<accession>A0AA38HHX7</accession>
<dbReference type="AlphaFoldDB" id="A0AA38HHX7"/>
<evidence type="ECO:0000256" key="1">
    <source>
        <dbReference type="SAM" id="MobiDB-lite"/>
    </source>
</evidence>
<feature type="region of interest" description="Disordered" evidence="1">
    <location>
        <begin position="285"/>
        <end position="304"/>
    </location>
</feature>
<name>A0AA38HHX7_9CUCU</name>
<feature type="compositionally biased region" description="Polar residues" evidence="1">
    <location>
        <begin position="285"/>
        <end position="296"/>
    </location>
</feature>
<dbReference type="Proteomes" id="UP001168821">
    <property type="component" value="Unassembled WGS sequence"/>
</dbReference>
<evidence type="ECO:0000313" key="3">
    <source>
        <dbReference type="Proteomes" id="UP001168821"/>
    </source>
</evidence>
<sequence length="304" mass="30833">MTGSFRGGSVGGRRRRSYGCSCVCYTAGQGRSSGVTTGLGEGRGCGRGEGLFPGCEVVSVHPLVHPARGIPYGRPQRDAAAAEGGANVGRLAGGVLAGLVEVLDDALHVDAGGLADEVPQQARERVVGGLDGGLLPCLCGGLLLAVGGVHPCGDAPGGQQPRERGAVAGHRVSGDDEGGERALPAEAPREAQQQGVGARAERPQQGQQGADLVSSAGDHQATCWPRLAMASETVLHRPPAPDAAYQKTMPNKATCLVSSFLNRMTMAKVSATAGMVTPGTMLCATSRSEPTRSGTSLKRPPAAA</sequence>
<feature type="compositionally biased region" description="Low complexity" evidence="1">
    <location>
        <begin position="181"/>
        <end position="194"/>
    </location>
</feature>
<organism evidence="2 3">
    <name type="scientific">Zophobas morio</name>
    <dbReference type="NCBI Taxonomy" id="2755281"/>
    <lineage>
        <taxon>Eukaryota</taxon>
        <taxon>Metazoa</taxon>
        <taxon>Ecdysozoa</taxon>
        <taxon>Arthropoda</taxon>
        <taxon>Hexapoda</taxon>
        <taxon>Insecta</taxon>
        <taxon>Pterygota</taxon>
        <taxon>Neoptera</taxon>
        <taxon>Endopterygota</taxon>
        <taxon>Coleoptera</taxon>
        <taxon>Polyphaga</taxon>
        <taxon>Cucujiformia</taxon>
        <taxon>Tenebrionidae</taxon>
        <taxon>Zophobas</taxon>
    </lineage>
</organism>
<proteinExistence type="predicted"/>
<dbReference type="EMBL" id="JALNTZ010002462">
    <property type="protein sequence ID" value="KAJ3617300.1"/>
    <property type="molecule type" value="Genomic_DNA"/>
</dbReference>